<accession>A0A6P4XBX8</accession>
<reference evidence="3" key="1">
    <citation type="submission" date="2025-08" db="UniProtKB">
        <authorList>
            <consortium name="RefSeq"/>
        </authorList>
    </citation>
    <scope>IDENTIFICATION</scope>
    <source>
        <tissue evidence="3">Gonad</tissue>
    </source>
</reference>
<organism evidence="2 3">
    <name type="scientific">Branchiostoma belcheri</name>
    <name type="common">Amphioxus</name>
    <dbReference type="NCBI Taxonomy" id="7741"/>
    <lineage>
        <taxon>Eukaryota</taxon>
        <taxon>Metazoa</taxon>
        <taxon>Chordata</taxon>
        <taxon>Cephalochordata</taxon>
        <taxon>Leptocardii</taxon>
        <taxon>Amphioxiformes</taxon>
        <taxon>Branchiostomatidae</taxon>
        <taxon>Branchiostoma</taxon>
    </lineage>
</organism>
<dbReference type="Gene3D" id="1.10.533.10">
    <property type="entry name" value="Death Domain, Fas"/>
    <property type="match status" value="1"/>
</dbReference>
<keyword evidence="2" id="KW-1185">Reference proteome</keyword>
<evidence type="ECO:0000313" key="2">
    <source>
        <dbReference type="Proteomes" id="UP000515135"/>
    </source>
</evidence>
<dbReference type="SUPFAM" id="SSF52540">
    <property type="entry name" value="P-loop containing nucleoside triphosphate hydrolases"/>
    <property type="match status" value="1"/>
</dbReference>
<dbReference type="Gene3D" id="3.40.50.300">
    <property type="entry name" value="P-loop containing nucleotide triphosphate hydrolases"/>
    <property type="match status" value="1"/>
</dbReference>
<dbReference type="OrthoDB" id="1357022at2759"/>
<feature type="domain" description="CARD" evidence="1">
    <location>
        <begin position="121"/>
        <end position="214"/>
    </location>
</feature>
<gene>
    <name evidence="3" type="primary">LOC109461966</name>
</gene>
<sequence>MRSNTRTEISGIDKTSEQVTKFEQPPWSTWLTETVTTQKVVKMPYTQVLRLEGTLSITLQRANRKTKTELVDVVDLYPGEKVETDAGGKRSVRLTNEGMFEATTEMDEEVTVEEPGPDELMMLKHNDLLRNNREKIVEEVKDQRALSELLEVMSSQKVVSEEQVQTISQSQSVKEGVDKLVGVLEKAEPEKFLVFLDILQREGYSELVELLDPRGMYPDSVRHISNLSGVVDHYFVTKKVSEVKDSLESGRGVILHGMPGSGKTEMAYKVAGDYARVHPHSVVWVIDGSSEEKINEGMANLKQRLSGDTNVDNNMFQSLLSRWKHFVLLINDLSPTVAIPIEILSSSAKMVITTQDSLIEFGDVAKIPIDGFMEKEAVEFLSPKMPPGTTEEQMRDLANLFSCLPLGLAAARASIHRGKMTVEEYKQQLHGRREVLEEVMSREDNWLQMHYRKEHQEAARNIFAALQLVIDKLDDQCKSGEERKCMIMLQPCAFLDSNNIPVLMLKSALESPTIGADAYFTERMRMYSLGNTEGAGVKRRLSIHSVTQMALRLHMEQEQQRTCINKLLQILVKFFVKDLTYSETHKFSLELMPHVEAALKHADKLKLKLGAEYPLMKARLLMVYGHLLIQKGTPDLSRKYLEEAKESLLQFADILSAESVERNPDYHTTSKELYQSLADKSKSLEDGFFKETVIRRTITKQNLRAVRDKLGAEHSTTRKLENMVGNFEPLTKEMYNMLVKSDLAIPVEKLKRIFLPELYISILFTLSKAILDLTLHYSDRPSTDWRC</sequence>
<dbReference type="GO" id="GO:0043531">
    <property type="term" value="F:ADP binding"/>
    <property type="evidence" value="ECO:0007669"/>
    <property type="project" value="InterPro"/>
</dbReference>
<dbReference type="AlphaFoldDB" id="A0A6P4XBX8"/>
<dbReference type="GO" id="GO:0006915">
    <property type="term" value="P:apoptotic process"/>
    <property type="evidence" value="ECO:0007669"/>
    <property type="project" value="UniProtKB-ARBA"/>
</dbReference>
<dbReference type="GeneID" id="109461966"/>
<dbReference type="PROSITE" id="PS50209">
    <property type="entry name" value="CARD"/>
    <property type="match status" value="1"/>
</dbReference>
<protein>
    <submittedName>
        <fullName evidence="3">Uncharacterized protein LOC109461966</fullName>
    </submittedName>
</protein>
<dbReference type="Pfam" id="PF00619">
    <property type="entry name" value="CARD"/>
    <property type="match status" value="1"/>
</dbReference>
<dbReference type="KEGG" id="bbel:109461966"/>
<dbReference type="PANTHER" id="PTHR22845:SF5">
    <property type="entry name" value="APOPTOTIC PROTEASE-ACTIVATING FACTOR 1"/>
    <property type="match status" value="1"/>
</dbReference>
<dbReference type="GO" id="GO:0005829">
    <property type="term" value="C:cytosol"/>
    <property type="evidence" value="ECO:0007669"/>
    <property type="project" value="UniProtKB-ARBA"/>
</dbReference>
<evidence type="ECO:0000313" key="3">
    <source>
        <dbReference type="RefSeq" id="XP_019614005.1"/>
    </source>
</evidence>
<dbReference type="Pfam" id="PF00931">
    <property type="entry name" value="NB-ARC"/>
    <property type="match status" value="1"/>
</dbReference>
<dbReference type="InterPro" id="IPR011029">
    <property type="entry name" value="DEATH-like_dom_sf"/>
</dbReference>
<dbReference type="GO" id="GO:0042981">
    <property type="term" value="P:regulation of apoptotic process"/>
    <property type="evidence" value="ECO:0007669"/>
    <property type="project" value="InterPro"/>
</dbReference>
<dbReference type="InterPro" id="IPR027417">
    <property type="entry name" value="P-loop_NTPase"/>
</dbReference>
<proteinExistence type="predicted"/>
<dbReference type="PANTHER" id="PTHR22845">
    <property type="entry name" value="APOPTOTIC PROTEASE-ACTIVATING FACTOR 1"/>
    <property type="match status" value="1"/>
</dbReference>
<name>A0A6P4XBX8_BRABE</name>
<dbReference type="RefSeq" id="XP_019614005.1">
    <property type="nucleotide sequence ID" value="XM_019758446.1"/>
</dbReference>
<dbReference type="InterPro" id="IPR001315">
    <property type="entry name" value="CARD"/>
</dbReference>
<dbReference type="Proteomes" id="UP000515135">
    <property type="component" value="Unplaced"/>
</dbReference>
<dbReference type="SUPFAM" id="SSF47986">
    <property type="entry name" value="DEATH domain"/>
    <property type="match status" value="1"/>
</dbReference>
<evidence type="ECO:0000259" key="1">
    <source>
        <dbReference type="PROSITE" id="PS50209"/>
    </source>
</evidence>
<dbReference type="CDD" id="cd01671">
    <property type="entry name" value="CARD"/>
    <property type="match status" value="1"/>
</dbReference>
<dbReference type="InterPro" id="IPR002182">
    <property type="entry name" value="NB-ARC"/>
</dbReference>